<dbReference type="RefSeq" id="WP_189996974.1">
    <property type="nucleotide sequence ID" value="NZ_BNCB01000012.1"/>
</dbReference>
<dbReference type="Proteomes" id="UP000646738">
    <property type="component" value="Unassembled WGS sequence"/>
</dbReference>
<proteinExistence type="predicted"/>
<evidence type="ECO:0000313" key="1">
    <source>
        <dbReference type="EMBL" id="GHI52934.1"/>
    </source>
</evidence>
<comment type="caution">
    <text evidence="1">The sequence shown here is derived from an EMBL/GenBank/DDBJ whole genome shotgun (WGS) entry which is preliminary data.</text>
</comment>
<organism evidence="1 2">
    <name type="scientific">Streptomyces rubradiris</name>
    <name type="common">Streptomyces achromogenes subsp. rubradiris</name>
    <dbReference type="NCBI Taxonomy" id="285531"/>
    <lineage>
        <taxon>Bacteria</taxon>
        <taxon>Bacillati</taxon>
        <taxon>Actinomycetota</taxon>
        <taxon>Actinomycetes</taxon>
        <taxon>Kitasatosporales</taxon>
        <taxon>Streptomycetaceae</taxon>
        <taxon>Streptomyces</taxon>
    </lineage>
</organism>
<keyword evidence="2" id="KW-1185">Reference proteome</keyword>
<protein>
    <submittedName>
        <fullName evidence="1">Uncharacterized protein</fullName>
    </submittedName>
</protein>
<evidence type="ECO:0000313" key="2">
    <source>
        <dbReference type="Proteomes" id="UP000646738"/>
    </source>
</evidence>
<dbReference type="EMBL" id="BNEA01000015">
    <property type="protein sequence ID" value="GHI52934.1"/>
    <property type="molecule type" value="Genomic_DNA"/>
</dbReference>
<reference evidence="2" key="1">
    <citation type="submission" date="2023-07" db="EMBL/GenBank/DDBJ databases">
        <title>Whole genome shotgun sequence of Streptomyces achromogenes subsp. rubradiris NBRC 14000.</title>
        <authorList>
            <person name="Komaki H."/>
            <person name="Tamura T."/>
        </authorList>
    </citation>
    <scope>NUCLEOTIDE SEQUENCE [LARGE SCALE GENOMIC DNA]</scope>
    <source>
        <strain evidence="2">NBRC 14000</strain>
    </source>
</reference>
<gene>
    <name evidence="1" type="ORF">Srubr_27800</name>
</gene>
<name>A0ABQ3RAQ2_STRRR</name>
<sequence>MAVAEREAALREAHRVVIRADRLRALRGLGSSEQADLREDEVHEDRGRITYKSYYLY</sequence>
<accession>A0ABQ3RAQ2</accession>